<accession>A0A8D8LCQ4</accession>
<dbReference type="AlphaFoldDB" id="A0A8D8LCQ4"/>
<dbReference type="InterPro" id="IPR009003">
    <property type="entry name" value="Peptidase_S1_PA"/>
</dbReference>
<protein>
    <submittedName>
        <fullName evidence="1">Uncharacterized protein</fullName>
    </submittedName>
</protein>
<dbReference type="EMBL" id="HBUF01011775">
    <property type="protein sequence ID" value="CAG6608435.1"/>
    <property type="molecule type" value="Transcribed_RNA"/>
</dbReference>
<sequence length="108" mass="12111">MPLSLVRNPKVSIRIFLETNPSEKKHKLSSVQLIFQVVGWGLNPKTHNLVPNVLRPAIVQLIPWELCVQDRDMFYITSASTLCAISVDGKHSTECSKTPGTDFFLFNG</sequence>
<dbReference type="Gene3D" id="2.40.10.10">
    <property type="entry name" value="Trypsin-like serine proteases"/>
    <property type="match status" value="1"/>
</dbReference>
<proteinExistence type="predicted"/>
<evidence type="ECO:0000313" key="1">
    <source>
        <dbReference type="EMBL" id="CAG6608435.1"/>
    </source>
</evidence>
<reference evidence="1" key="1">
    <citation type="submission" date="2021-05" db="EMBL/GenBank/DDBJ databases">
        <authorList>
            <person name="Alioto T."/>
            <person name="Alioto T."/>
            <person name="Gomez Garrido J."/>
        </authorList>
    </citation>
    <scope>NUCLEOTIDE SEQUENCE</scope>
</reference>
<name>A0A8D8LCQ4_9HEMI</name>
<dbReference type="SUPFAM" id="SSF50494">
    <property type="entry name" value="Trypsin-like serine proteases"/>
    <property type="match status" value="1"/>
</dbReference>
<organism evidence="1">
    <name type="scientific">Cacopsylla melanoneura</name>
    <dbReference type="NCBI Taxonomy" id="428564"/>
    <lineage>
        <taxon>Eukaryota</taxon>
        <taxon>Metazoa</taxon>
        <taxon>Ecdysozoa</taxon>
        <taxon>Arthropoda</taxon>
        <taxon>Hexapoda</taxon>
        <taxon>Insecta</taxon>
        <taxon>Pterygota</taxon>
        <taxon>Neoptera</taxon>
        <taxon>Paraneoptera</taxon>
        <taxon>Hemiptera</taxon>
        <taxon>Sternorrhyncha</taxon>
        <taxon>Psylloidea</taxon>
        <taxon>Psyllidae</taxon>
        <taxon>Psyllinae</taxon>
        <taxon>Cacopsylla</taxon>
    </lineage>
</organism>
<dbReference type="InterPro" id="IPR043504">
    <property type="entry name" value="Peptidase_S1_PA_chymotrypsin"/>
</dbReference>